<reference evidence="1 2" key="1">
    <citation type="journal article" date="2021" name="BMC Genomics">
        <title>Datura genome reveals duplications of psychoactive alkaloid biosynthetic genes and high mutation rate following tissue culture.</title>
        <authorList>
            <person name="Rajewski A."/>
            <person name="Carter-House D."/>
            <person name="Stajich J."/>
            <person name="Litt A."/>
        </authorList>
    </citation>
    <scope>NUCLEOTIDE SEQUENCE [LARGE SCALE GENOMIC DNA]</scope>
    <source>
        <strain evidence="1">AR-01</strain>
    </source>
</reference>
<keyword evidence="2" id="KW-1185">Reference proteome</keyword>
<dbReference type="Proteomes" id="UP000823775">
    <property type="component" value="Unassembled WGS sequence"/>
</dbReference>
<sequence>MIAKQENLTCRCREAPARKCKNMSMSVVLVLKQKKGKKTIFIIPSFGQVKQNCSLEKQAATPLAGGRWRGSQENIKLWI</sequence>
<accession>A0ABS8SLR4</accession>
<evidence type="ECO:0000313" key="1">
    <source>
        <dbReference type="EMBL" id="MCD7459890.1"/>
    </source>
</evidence>
<name>A0ABS8SLR4_DATST</name>
<organism evidence="1 2">
    <name type="scientific">Datura stramonium</name>
    <name type="common">Jimsonweed</name>
    <name type="synonym">Common thornapple</name>
    <dbReference type="NCBI Taxonomy" id="4076"/>
    <lineage>
        <taxon>Eukaryota</taxon>
        <taxon>Viridiplantae</taxon>
        <taxon>Streptophyta</taxon>
        <taxon>Embryophyta</taxon>
        <taxon>Tracheophyta</taxon>
        <taxon>Spermatophyta</taxon>
        <taxon>Magnoliopsida</taxon>
        <taxon>eudicotyledons</taxon>
        <taxon>Gunneridae</taxon>
        <taxon>Pentapetalae</taxon>
        <taxon>asterids</taxon>
        <taxon>lamiids</taxon>
        <taxon>Solanales</taxon>
        <taxon>Solanaceae</taxon>
        <taxon>Solanoideae</taxon>
        <taxon>Datureae</taxon>
        <taxon>Datura</taxon>
    </lineage>
</organism>
<proteinExistence type="predicted"/>
<protein>
    <submittedName>
        <fullName evidence="1">Uncharacterized protein</fullName>
    </submittedName>
</protein>
<evidence type="ECO:0000313" key="2">
    <source>
        <dbReference type="Proteomes" id="UP000823775"/>
    </source>
</evidence>
<dbReference type="EMBL" id="JACEIK010000619">
    <property type="protein sequence ID" value="MCD7459890.1"/>
    <property type="molecule type" value="Genomic_DNA"/>
</dbReference>
<gene>
    <name evidence="1" type="ORF">HAX54_042207</name>
</gene>
<comment type="caution">
    <text evidence="1">The sequence shown here is derived from an EMBL/GenBank/DDBJ whole genome shotgun (WGS) entry which is preliminary data.</text>
</comment>